<gene>
    <name evidence="7" type="ORF">DFA_10743</name>
</gene>
<evidence type="ECO:0000256" key="1">
    <source>
        <dbReference type="ARBA" id="ARBA00004141"/>
    </source>
</evidence>
<reference evidence="8" key="1">
    <citation type="journal article" date="2011" name="Genome Res.">
        <title>Phylogeny-wide analysis of social amoeba genomes highlights ancient origins for complex intercellular communication.</title>
        <authorList>
            <person name="Heidel A.J."/>
            <person name="Lawal H.M."/>
            <person name="Felder M."/>
            <person name="Schilde C."/>
            <person name="Helps N.R."/>
            <person name="Tunggal B."/>
            <person name="Rivero F."/>
            <person name="John U."/>
            <person name="Schleicher M."/>
            <person name="Eichinger L."/>
            <person name="Platzer M."/>
            <person name="Noegel A.A."/>
            <person name="Schaap P."/>
            <person name="Gloeckner G."/>
        </authorList>
    </citation>
    <scope>NUCLEOTIDE SEQUENCE [LARGE SCALE GENOMIC DNA]</scope>
    <source>
        <strain evidence="8">SH3</strain>
    </source>
</reference>
<evidence type="ECO:0000256" key="4">
    <source>
        <dbReference type="ARBA" id="ARBA00022989"/>
    </source>
</evidence>
<dbReference type="STRING" id="1054147.F4QB98"/>
<dbReference type="PANTHER" id="PTHR11266">
    <property type="entry name" value="PEROXISOMAL MEMBRANE PROTEIN 2, PXMP2 MPV17"/>
    <property type="match status" value="1"/>
</dbReference>
<evidence type="ECO:0000313" key="7">
    <source>
        <dbReference type="EMBL" id="EGG14870.1"/>
    </source>
</evidence>
<sequence>MSNSKPTTIVDAFTSWYMKRLKSNPIQTKALTSATLSLASNVIAQGLIERRKIDWSRVIKFTIWGSISSPLVHFWHIILDRLFRNVKSQYAAWGKLIVDQLIFAPFINICFYVALALLDRKPNSILIKLYLDLWPTLLASWKVWPIAQFINFSFVPAQLRVLFGNFVGFMWSIYLTILTSKKNRIN</sequence>
<dbReference type="OrthoDB" id="10267969at2759"/>
<dbReference type="RefSeq" id="XP_004351386.1">
    <property type="nucleotide sequence ID" value="XM_004351334.1"/>
</dbReference>
<keyword evidence="3 6" id="KW-0812">Transmembrane</keyword>
<evidence type="ECO:0000256" key="5">
    <source>
        <dbReference type="ARBA" id="ARBA00023136"/>
    </source>
</evidence>
<evidence type="ECO:0000256" key="2">
    <source>
        <dbReference type="ARBA" id="ARBA00006824"/>
    </source>
</evidence>
<dbReference type="EMBL" id="GL883027">
    <property type="protein sequence ID" value="EGG14870.1"/>
    <property type="molecule type" value="Genomic_DNA"/>
</dbReference>
<dbReference type="OMA" id="SSCAYVW"/>
<dbReference type="GeneID" id="14866869"/>
<keyword evidence="8" id="KW-1185">Reference proteome</keyword>
<comment type="similarity">
    <text evidence="2 6">Belongs to the peroxisomal membrane protein PXMP2/4 family.</text>
</comment>
<evidence type="ECO:0000313" key="8">
    <source>
        <dbReference type="Proteomes" id="UP000007797"/>
    </source>
</evidence>
<dbReference type="KEGG" id="dfa:DFA_10743"/>
<evidence type="ECO:0000256" key="6">
    <source>
        <dbReference type="RuleBase" id="RU363053"/>
    </source>
</evidence>
<protein>
    <submittedName>
        <fullName evidence="7">Pmp22 family protein</fullName>
    </submittedName>
</protein>
<dbReference type="AlphaFoldDB" id="F4QB98"/>
<dbReference type="PANTHER" id="PTHR11266:SF112">
    <property type="entry name" value="PXMP2_4 FAMILY PROTEIN 3"/>
    <property type="match status" value="1"/>
</dbReference>
<proteinExistence type="inferred from homology"/>
<feature type="transmembrane region" description="Helical" evidence="6">
    <location>
        <begin position="159"/>
        <end position="178"/>
    </location>
</feature>
<accession>F4QB98</accession>
<feature type="transmembrane region" description="Helical" evidence="6">
    <location>
        <begin position="97"/>
        <end position="117"/>
    </location>
</feature>
<name>F4QB98_CACFS</name>
<dbReference type="Pfam" id="PF04117">
    <property type="entry name" value="Mpv17_PMP22"/>
    <property type="match status" value="1"/>
</dbReference>
<keyword evidence="5 6" id="KW-0472">Membrane</keyword>
<dbReference type="Proteomes" id="UP000007797">
    <property type="component" value="Unassembled WGS sequence"/>
</dbReference>
<feature type="transmembrane region" description="Helical" evidence="6">
    <location>
        <begin position="58"/>
        <end position="77"/>
    </location>
</feature>
<comment type="subcellular location">
    <subcellularLocation>
        <location evidence="1">Membrane</location>
        <topology evidence="1">Multi-pass membrane protein</topology>
    </subcellularLocation>
</comment>
<organism evidence="7 8">
    <name type="scientific">Cavenderia fasciculata</name>
    <name type="common">Slime mold</name>
    <name type="synonym">Dictyostelium fasciculatum</name>
    <dbReference type="NCBI Taxonomy" id="261658"/>
    <lineage>
        <taxon>Eukaryota</taxon>
        <taxon>Amoebozoa</taxon>
        <taxon>Evosea</taxon>
        <taxon>Eumycetozoa</taxon>
        <taxon>Dictyostelia</taxon>
        <taxon>Acytosteliales</taxon>
        <taxon>Cavenderiaceae</taxon>
        <taxon>Cavenderia</taxon>
    </lineage>
</organism>
<dbReference type="InterPro" id="IPR007248">
    <property type="entry name" value="Mpv17_PMP22"/>
</dbReference>
<evidence type="ECO:0000256" key="3">
    <source>
        <dbReference type="ARBA" id="ARBA00022692"/>
    </source>
</evidence>
<feature type="transmembrane region" description="Helical" evidence="6">
    <location>
        <begin position="129"/>
        <end position="147"/>
    </location>
</feature>
<keyword evidence="4 6" id="KW-1133">Transmembrane helix</keyword>
<dbReference type="GO" id="GO:0005778">
    <property type="term" value="C:peroxisomal membrane"/>
    <property type="evidence" value="ECO:0007669"/>
    <property type="project" value="TreeGrafter"/>
</dbReference>